<name>A0ACC2PQJ2_9HYME</name>
<reference evidence="1" key="1">
    <citation type="submission" date="2023-04" db="EMBL/GenBank/DDBJ databases">
        <title>A chromosome-level genome assembly of the parasitoid wasp Eretmocerus hayati.</title>
        <authorList>
            <person name="Zhong Y."/>
            <person name="Liu S."/>
            <person name="Liu Y."/>
        </authorList>
    </citation>
    <scope>NUCLEOTIDE SEQUENCE</scope>
    <source>
        <strain evidence="1">ZJU_SS_LIU_2023</strain>
    </source>
</reference>
<dbReference type="EMBL" id="CM056741">
    <property type="protein sequence ID" value="KAJ8685869.1"/>
    <property type="molecule type" value="Genomic_DNA"/>
</dbReference>
<dbReference type="Proteomes" id="UP001239111">
    <property type="component" value="Chromosome 1"/>
</dbReference>
<gene>
    <name evidence="1" type="ORF">QAD02_021662</name>
</gene>
<evidence type="ECO:0000313" key="2">
    <source>
        <dbReference type="Proteomes" id="UP001239111"/>
    </source>
</evidence>
<evidence type="ECO:0000313" key="1">
    <source>
        <dbReference type="EMBL" id="KAJ8685869.1"/>
    </source>
</evidence>
<protein>
    <submittedName>
        <fullName evidence="1">Uncharacterized protein</fullName>
    </submittedName>
</protein>
<keyword evidence="2" id="KW-1185">Reference proteome</keyword>
<comment type="caution">
    <text evidence="1">The sequence shown here is derived from an EMBL/GenBank/DDBJ whole genome shotgun (WGS) entry which is preliminary data.</text>
</comment>
<sequence length="132" mass="14079">MNDSVEHNEGPQQPNGAMSNVAFLLGSNATLESTGTHKNVLITQSKISTSSSSTSHELSRVSQPSISPSEECSVVLPCTRSTGHNSVPQSTSGATGAPISNRPKNKAFLLNDEGYRQRLIEAQLRAQEKDSK</sequence>
<accession>A0ACC2PQJ2</accession>
<organism evidence="1 2">
    <name type="scientific">Eretmocerus hayati</name>
    <dbReference type="NCBI Taxonomy" id="131215"/>
    <lineage>
        <taxon>Eukaryota</taxon>
        <taxon>Metazoa</taxon>
        <taxon>Ecdysozoa</taxon>
        <taxon>Arthropoda</taxon>
        <taxon>Hexapoda</taxon>
        <taxon>Insecta</taxon>
        <taxon>Pterygota</taxon>
        <taxon>Neoptera</taxon>
        <taxon>Endopterygota</taxon>
        <taxon>Hymenoptera</taxon>
        <taxon>Apocrita</taxon>
        <taxon>Proctotrupomorpha</taxon>
        <taxon>Chalcidoidea</taxon>
        <taxon>Aphelinidae</taxon>
        <taxon>Aphelininae</taxon>
        <taxon>Eretmocerus</taxon>
    </lineage>
</organism>
<proteinExistence type="predicted"/>